<feature type="compositionally biased region" description="Polar residues" evidence="1">
    <location>
        <begin position="1074"/>
        <end position="1106"/>
    </location>
</feature>
<dbReference type="EMBL" id="HBUF01645595">
    <property type="protein sequence ID" value="CAG6785842.1"/>
    <property type="molecule type" value="Transcribed_RNA"/>
</dbReference>
<feature type="compositionally biased region" description="Polar residues" evidence="1">
    <location>
        <begin position="654"/>
        <end position="663"/>
    </location>
</feature>
<feature type="compositionally biased region" description="Basic and acidic residues" evidence="1">
    <location>
        <begin position="1443"/>
        <end position="1457"/>
    </location>
</feature>
<feature type="compositionally biased region" description="Polar residues" evidence="1">
    <location>
        <begin position="1193"/>
        <end position="1209"/>
    </location>
</feature>
<feature type="compositionally biased region" description="Polar residues" evidence="1">
    <location>
        <begin position="858"/>
        <end position="878"/>
    </location>
</feature>
<feature type="region of interest" description="Disordered" evidence="1">
    <location>
        <begin position="1778"/>
        <end position="1799"/>
    </location>
</feature>
<sequence length="1858" mass="211287">MAMLQLNIAAACCTLILLSTVAADTVSEEDARWSRQASSERERRVDDWIPVTDPCPTCKRSLIGEQRPGQDDISNLLTPPSFGKPRSLPVTNQDPFFSSSLPKGQNSIQFQPNRPFTLRQTNGVSPSFSQQAQPNQFIQEPKPQQFFSNPTQQSFNFQQQPFFIPPQQSHFPIPNQPRPQFDFIQPPPLNGRPQTLPPQFNNRPPPPKPNTFPGVVSPVNIAAIQNEEVQLLYVPVETLQKNKLKDTRPFGKQSSEKGPTFQVSPTSQSVIKDQRFNIGPAEQLNQREPKQNFNSIPPQFQGPSSFQFQQIGDTKFNTGFEQNFRHPGFQQFSPPQAQTPPAFVRNENQNRFEFPQQQTAVSSNEIRQTTPIFNQFVSQTPTPTFTNQVQFTPVPVPTLPPNPPPHQPPLAVYMERNEKSKVTDVLTVLKSAKSIPVLDSVEDQSPIVFVGPSSLDPPKGYVKFDLPYLSTFESNRIERKIASLPFFVAPLNFKPPPGYSKVPFPAPHIGSVVISNATVFNEVLDGPSSKIPFNSADFTTQKYFPEVTQQETLPSSPNFFRETQFNEISSTTLSPSTIKQFTPSTSFETNPTTFETNRPQFDFQRKPTFETIPPFEADNVRFTNPAEVKPQFESVNEPQNVQPQFGQSFDGRPQFNTQTQFTPEQPPVQPQFSAGTPPSDVERPQFESQPKRPVNTERTPPVPQFETPRPQQFEGQQITYQFEKEQLQTDNLREQELINQKQAELFSQREQDLLNQRQELLKQRQQEFSNQRQPEVTDQRQQEFSNQRQQEFSNQRQPEVTDQRQQEFIPQTNTPAFDSQSTFVDQPQFNNEQFVQPQFNTNNNEQTFIQQSNSFESKNTEFATQSNELVSQQPQYDATTEAPVQVESTTVHIHPRRRTTTPKSQQYKSSTPPPNYNPRRNRKPLYRGSPKNSVPIQTTTSGSLNSDYIEPEKTQNNHIGSRFEEAFTNKIEYQTLKPRKEYQTASETYYQPEIENTVGPVFEQKPTENYPQPEKIETPATPNYSNFQGINQFFNQVIQQENNFVPQERTTLPVETVTTPAPREEQSYFTVQQNTIEASSPSPVYSENTPQTEATTPQPSVSVTEQEYTKKPNFSEKRNRYRQKLQNTQNTVNSVNTYENTPVYDNVQKTETTETEKPLRNKTKYRNRQRLGGRGQYRTSTSTESAVDENIPSHFSSIRSQTENSYNQVTENSETQSTSTEHASTKIDVGKYGTFKRRRPIKAYERASTEASTVEHVETTLPTVSTTRSYRPRARTTVSPGERVTRNRVRRPSTSTTTETTVSEQPARAEENPSVDWGSYVNTFNPSAQSNDVLGNLEDQNKISKTEENAIDTFSIQRSQSYEITPSPENYPVTPSDQNSFSTNNHLENRKFSAKKLYAGFAETDNTYQETPVANYDSQLDAINTRNNGYRTNEGDNSQTSNVEDKSALEKDGKKAYDPATGKKAGARRRGQWVRVRVKKPNQEYFETAESQNVATNVGNSVQTPTKPSLIRLSPEEFSRLQSENKGVVVSEPFNSEQVYFTTTTESVSSTTEDSPSKFDLEKGVSAMIAEFMNGEDEESNDNAQEVFENVKPSEEPVNQKEEASVETQQVTDFLSEHFKSNETVVKESVQAPIDLEVPSNTQSREEVYSQNVNENTSNVSNTEQSADPQNQSEEISVNHFSPVPSEISQGTFQTQYHENYNQESEEKESLLKERAIKHDINENLNYEYSNHKYDDKGYVPQSETENVQEEKKPVEEIEEFTTQTPVVSVTNDSKVQENTKETSTESVEITTSSPDQDVLTEEYDVTTEPAPSDVTQSKVLGTSTTTEISLETEICYKGRCIKSKKKRPVYQDLFRAQ</sequence>
<feature type="compositionally biased region" description="Polar residues" evidence="1">
    <location>
        <begin position="901"/>
        <end position="910"/>
    </location>
</feature>
<accession>A0A8D9BNP0</accession>
<feature type="compositionally biased region" description="Polar residues" evidence="1">
    <location>
        <begin position="1425"/>
        <end position="1442"/>
    </location>
</feature>
<keyword evidence="2" id="KW-0732">Signal</keyword>
<feature type="region of interest" description="Disordered" evidence="1">
    <location>
        <begin position="764"/>
        <end position="806"/>
    </location>
</feature>
<feature type="signal peptide" evidence="2">
    <location>
        <begin position="1"/>
        <end position="23"/>
    </location>
</feature>
<feature type="region of interest" description="Disordered" evidence="1">
    <location>
        <begin position="167"/>
        <end position="209"/>
    </location>
</feature>
<feature type="compositionally biased region" description="Polar residues" evidence="1">
    <location>
        <begin position="637"/>
        <end position="647"/>
    </location>
</feature>
<feature type="region of interest" description="Disordered" evidence="1">
    <location>
        <begin position="1636"/>
        <end position="1675"/>
    </location>
</feature>
<organism evidence="3">
    <name type="scientific">Cacopsylla melanoneura</name>
    <dbReference type="NCBI Taxonomy" id="428564"/>
    <lineage>
        <taxon>Eukaryota</taxon>
        <taxon>Metazoa</taxon>
        <taxon>Ecdysozoa</taxon>
        <taxon>Arthropoda</taxon>
        <taxon>Hexapoda</taxon>
        <taxon>Insecta</taxon>
        <taxon>Pterygota</taxon>
        <taxon>Neoptera</taxon>
        <taxon>Paraneoptera</taxon>
        <taxon>Hemiptera</taxon>
        <taxon>Sternorrhyncha</taxon>
        <taxon>Psylloidea</taxon>
        <taxon>Psyllidae</taxon>
        <taxon>Psyllinae</taxon>
        <taxon>Cacopsylla</taxon>
    </lineage>
</organism>
<feature type="region of interest" description="Disordered" evidence="1">
    <location>
        <begin position="1254"/>
        <end position="1315"/>
    </location>
</feature>
<reference evidence="3" key="1">
    <citation type="submission" date="2021-05" db="EMBL/GenBank/DDBJ databases">
        <authorList>
            <person name="Alioto T."/>
            <person name="Alioto T."/>
            <person name="Gomez Garrido J."/>
        </authorList>
    </citation>
    <scope>NUCLEOTIDE SEQUENCE</scope>
</reference>
<name>A0A8D9BNP0_9HEMI</name>
<protein>
    <submittedName>
        <fullName evidence="3">Uncharacterized protein</fullName>
    </submittedName>
</protein>
<evidence type="ECO:0000256" key="1">
    <source>
        <dbReference type="SAM" id="MobiDB-lite"/>
    </source>
</evidence>
<feature type="region of interest" description="Disordered" evidence="1">
    <location>
        <begin position="1728"/>
        <end position="1756"/>
    </location>
</feature>
<feature type="compositionally biased region" description="Basic residues" evidence="1">
    <location>
        <begin position="1160"/>
        <end position="1171"/>
    </location>
</feature>
<feature type="compositionally biased region" description="Polar residues" evidence="1">
    <location>
        <begin position="1260"/>
        <end position="1269"/>
    </location>
</feature>
<feature type="compositionally biased region" description="Low complexity" evidence="1">
    <location>
        <begin position="1650"/>
        <end position="1666"/>
    </location>
</feature>
<feature type="region of interest" description="Disordered" evidence="1">
    <location>
        <begin position="1425"/>
        <end position="1471"/>
    </location>
</feature>
<feature type="compositionally biased region" description="Low complexity" evidence="1">
    <location>
        <begin position="1292"/>
        <end position="1304"/>
    </location>
</feature>
<feature type="compositionally biased region" description="Low complexity" evidence="1">
    <location>
        <begin position="1126"/>
        <end position="1137"/>
    </location>
</feature>
<feature type="compositionally biased region" description="Basic and acidic residues" evidence="1">
    <location>
        <begin position="1107"/>
        <end position="1118"/>
    </location>
</feature>
<feature type="region of interest" description="Disordered" evidence="1">
    <location>
        <begin position="246"/>
        <end position="269"/>
    </location>
</feature>
<feature type="compositionally biased region" description="Polar residues" evidence="1">
    <location>
        <begin position="930"/>
        <end position="946"/>
    </location>
</feature>
<feature type="region of interest" description="Disordered" evidence="1">
    <location>
        <begin position="1074"/>
        <end position="1223"/>
    </location>
</feature>
<feature type="compositionally biased region" description="Low complexity" evidence="1">
    <location>
        <begin position="1785"/>
        <end position="1794"/>
    </location>
</feature>
<evidence type="ECO:0000256" key="2">
    <source>
        <dbReference type="SAM" id="SignalP"/>
    </source>
</evidence>
<feature type="region of interest" description="Disordered" evidence="1">
    <location>
        <begin position="637"/>
        <end position="712"/>
    </location>
</feature>
<feature type="chain" id="PRO_5036262868" evidence="2">
    <location>
        <begin position="24"/>
        <end position="1858"/>
    </location>
</feature>
<dbReference type="EMBL" id="HBUF01645593">
    <property type="protein sequence ID" value="CAG6785838.1"/>
    <property type="molecule type" value="Transcribed_RNA"/>
</dbReference>
<proteinExistence type="predicted"/>
<evidence type="ECO:0000313" key="3">
    <source>
        <dbReference type="EMBL" id="CAG6785842.1"/>
    </source>
</evidence>
<feature type="compositionally biased region" description="Polar residues" evidence="1">
    <location>
        <begin position="252"/>
        <end position="269"/>
    </location>
</feature>
<feature type="compositionally biased region" description="Low complexity" evidence="1">
    <location>
        <begin position="1210"/>
        <end position="1221"/>
    </location>
</feature>
<feature type="compositionally biased region" description="Low complexity" evidence="1">
    <location>
        <begin position="782"/>
        <end position="793"/>
    </location>
</feature>
<feature type="region of interest" description="Disordered" evidence="1">
    <location>
        <begin position="858"/>
        <end position="951"/>
    </location>
</feature>